<proteinExistence type="predicted"/>
<evidence type="ECO:0000313" key="2">
    <source>
        <dbReference type="Proteomes" id="UP001476798"/>
    </source>
</evidence>
<name>A0ABV0NPH3_9TELE</name>
<reference evidence="1 2" key="1">
    <citation type="submission" date="2021-06" db="EMBL/GenBank/DDBJ databases">
        <authorList>
            <person name="Palmer J.M."/>
        </authorList>
    </citation>
    <scope>NUCLEOTIDE SEQUENCE [LARGE SCALE GENOMIC DNA]</scope>
    <source>
        <strain evidence="1 2">GA_2019</strain>
        <tissue evidence="1">Muscle</tissue>
    </source>
</reference>
<accession>A0ABV0NPH3</accession>
<protein>
    <submittedName>
        <fullName evidence="1">Uncharacterized protein</fullName>
    </submittedName>
</protein>
<organism evidence="1 2">
    <name type="scientific">Goodea atripinnis</name>
    <dbReference type="NCBI Taxonomy" id="208336"/>
    <lineage>
        <taxon>Eukaryota</taxon>
        <taxon>Metazoa</taxon>
        <taxon>Chordata</taxon>
        <taxon>Craniata</taxon>
        <taxon>Vertebrata</taxon>
        <taxon>Euteleostomi</taxon>
        <taxon>Actinopterygii</taxon>
        <taxon>Neopterygii</taxon>
        <taxon>Teleostei</taxon>
        <taxon>Neoteleostei</taxon>
        <taxon>Acanthomorphata</taxon>
        <taxon>Ovalentaria</taxon>
        <taxon>Atherinomorphae</taxon>
        <taxon>Cyprinodontiformes</taxon>
        <taxon>Goodeidae</taxon>
        <taxon>Goodea</taxon>
    </lineage>
</organism>
<dbReference type="Proteomes" id="UP001476798">
    <property type="component" value="Unassembled WGS sequence"/>
</dbReference>
<dbReference type="EMBL" id="JAHRIO010045018">
    <property type="protein sequence ID" value="MEQ2173316.1"/>
    <property type="molecule type" value="Genomic_DNA"/>
</dbReference>
<keyword evidence="2" id="KW-1185">Reference proteome</keyword>
<sequence>MVKFYYHEKVYHNFNIDTRKRFFCHVWDQETLKWQPPQRHRVYCQEVTAGICWSRVTAGRSTEDETSVSYGVAQVKHVDASAHVSSNWMESLCASRGFISPSLGKAQPSLRVLPDCSLVSSSCEVVPACHTLWKEVREKHHTTHYQPAPSSVTFESIEV</sequence>
<evidence type="ECO:0000313" key="1">
    <source>
        <dbReference type="EMBL" id="MEQ2173316.1"/>
    </source>
</evidence>
<gene>
    <name evidence="1" type="ORF">GOODEAATRI_030892</name>
</gene>
<comment type="caution">
    <text evidence="1">The sequence shown here is derived from an EMBL/GenBank/DDBJ whole genome shotgun (WGS) entry which is preliminary data.</text>
</comment>